<dbReference type="STRING" id="1798228.SAMN05216574_105162"/>
<evidence type="ECO:0000313" key="3">
    <source>
        <dbReference type="Proteomes" id="UP000198589"/>
    </source>
</evidence>
<evidence type="ECO:0000259" key="1">
    <source>
        <dbReference type="PROSITE" id="PS51671"/>
    </source>
</evidence>
<dbReference type="Gene3D" id="3.30.70.260">
    <property type="match status" value="1"/>
</dbReference>
<sequence length="227" mass="23704">MSYLLRLVVPDRPGILGAVATALGTAGIDILSLDVLERGNGVAVDDVVVDLPPGRLPDRLITAAQAVPGVSVESLRPFAGPLDTHRELELLDGLARAAEGTSAKLLAAELPRVLHSGWAAVLSPAQDPTDGGRPWVVSAASDAAPTFDGLTLPWMPLTGPCLLPSEDPWVPERWQEMAIEMMAAPYGRPGCAVVLGRSGGPPFRRSELLRLAHLTGIATTVASLPPA</sequence>
<gene>
    <name evidence="2" type="ORF">SAMN05216574_105162</name>
</gene>
<evidence type="ECO:0000313" key="2">
    <source>
        <dbReference type="EMBL" id="SFE71096.1"/>
    </source>
</evidence>
<dbReference type="InterPro" id="IPR045865">
    <property type="entry name" value="ACT-like_dom_sf"/>
</dbReference>
<dbReference type="Pfam" id="PF01842">
    <property type="entry name" value="ACT"/>
    <property type="match status" value="1"/>
</dbReference>
<dbReference type="PROSITE" id="PS51671">
    <property type="entry name" value="ACT"/>
    <property type="match status" value="1"/>
</dbReference>
<organism evidence="2 3">
    <name type="scientific">Blastococcus tunisiensis</name>
    <dbReference type="NCBI Taxonomy" id="1798228"/>
    <lineage>
        <taxon>Bacteria</taxon>
        <taxon>Bacillati</taxon>
        <taxon>Actinomycetota</taxon>
        <taxon>Actinomycetes</taxon>
        <taxon>Geodermatophilales</taxon>
        <taxon>Geodermatophilaceae</taxon>
        <taxon>Blastococcus</taxon>
    </lineage>
</organism>
<feature type="domain" description="ACT" evidence="1">
    <location>
        <begin position="4"/>
        <end position="80"/>
    </location>
</feature>
<keyword evidence="3" id="KW-1185">Reference proteome</keyword>
<protein>
    <submittedName>
        <fullName evidence="2">ACT domain-containing protein</fullName>
    </submittedName>
</protein>
<dbReference type="Proteomes" id="UP000198589">
    <property type="component" value="Unassembled WGS sequence"/>
</dbReference>
<dbReference type="SUPFAM" id="SSF55021">
    <property type="entry name" value="ACT-like"/>
    <property type="match status" value="1"/>
</dbReference>
<dbReference type="AlphaFoldDB" id="A0A1I2CS20"/>
<proteinExistence type="predicted"/>
<dbReference type="RefSeq" id="WP_092196337.1">
    <property type="nucleotide sequence ID" value="NZ_FOND01000005.1"/>
</dbReference>
<accession>A0A1I2CS20</accession>
<dbReference type="InterPro" id="IPR002912">
    <property type="entry name" value="ACT_dom"/>
</dbReference>
<reference evidence="3" key="1">
    <citation type="submission" date="2016-10" db="EMBL/GenBank/DDBJ databases">
        <authorList>
            <person name="Varghese N."/>
            <person name="Submissions S."/>
        </authorList>
    </citation>
    <scope>NUCLEOTIDE SEQUENCE [LARGE SCALE GENOMIC DNA]</scope>
    <source>
        <strain evidence="3">DSM 46838</strain>
    </source>
</reference>
<name>A0A1I2CS20_9ACTN</name>
<dbReference type="OrthoDB" id="5243606at2"/>
<dbReference type="EMBL" id="FOND01000005">
    <property type="protein sequence ID" value="SFE71096.1"/>
    <property type="molecule type" value="Genomic_DNA"/>
</dbReference>